<keyword evidence="14" id="KW-0012">Acyltransferase</keyword>
<evidence type="ECO:0000259" key="16">
    <source>
        <dbReference type="PROSITE" id="PS50994"/>
    </source>
</evidence>
<evidence type="ECO:0000256" key="10">
    <source>
        <dbReference type="ARBA" id="ARBA00022824"/>
    </source>
</evidence>
<evidence type="ECO:0000256" key="14">
    <source>
        <dbReference type="ARBA" id="ARBA00023315"/>
    </source>
</evidence>
<protein>
    <recommendedName>
        <fullName evidence="5">diacylglycerol O-acyltransferase</fullName>
        <ecNumber evidence="5">2.3.1.20</ecNumber>
    </recommendedName>
</protein>
<feature type="region of interest" description="Disordered" evidence="15">
    <location>
        <begin position="3134"/>
        <end position="3202"/>
    </location>
</feature>
<feature type="compositionally biased region" description="Polar residues" evidence="15">
    <location>
        <begin position="1756"/>
        <end position="1766"/>
    </location>
</feature>
<evidence type="ECO:0000256" key="7">
    <source>
        <dbReference type="ARBA" id="ARBA00022679"/>
    </source>
</evidence>
<feature type="compositionally biased region" description="Basic and acidic residues" evidence="15">
    <location>
        <begin position="942"/>
        <end position="974"/>
    </location>
</feature>
<dbReference type="GO" id="GO:0005789">
    <property type="term" value="C:endoplasmic reticulum membrane"/>
    <property type="evidence" value="ECO:0007669"/>
    <property type="project" value="UniProtKB-SubCell"/>
</dbReference>
<evidence type="ECO:0000256" key="12">
    <source>
        <dbReference type="ARBA" id="ARBA00023098"/>
    </source>
</evidence>
<dbReference type="Gene3D" id="3.30.420.10">
    <property type="entry name" value="Ribonuclease H-like superfamily/Ribonuclease H"/>
    <property type="match status" value="1"/>
</dbReference>
<comment type="subcellular location">
    <subcellularLocation>
        <location evidence="1">Endoplasmic reticulum membrane</location>
        <topology evidence="1">Multi-pass membrane protein</topology>
    </subcellularLocation>
</comment>
<proteinExistence type="inferred from homology"/>
<dbReference type="Pfam" id="PF07727">
    <property type="entry name" value="RVT_2"/>
    <property type="match status" value="1"/>
</dbReference>
<feature type="domain" description="Integrase catalytic" evidence="16">
    <location>
        <begin position="1886"/>
        <end position="2060"/>
    </location>
</feature>
<dbReference type="PROSITE" id="PS50994">
    <property type="entry name" value="INTEGRASE"/>
    <property type="match status" value="1"/>
</dbReference>
<dbReference type="InterPro" id="IPR036397">
    <property type="entry name" value="RNaseH_sf"/>
</dbReference>
<accession>A0A9P1CEI6</accession>
<dbReference type="PANTHER" id="PTHR12317:SF0">
    <property type="entry name" value="ACYLTRANSFERASE"/>
    <property type="match status" value="1"/>
</dbReference>
<feature type="region of interest" description="Disordered" evidence="15">
    <location>
        <begin position="3448"/>
        <end position="3504"/>
    </location>
</feature>
<evidence type="ECO:0000256" key="3">
    <source>
        <dbReference type="ARBA" id="ARBA00005189"/>
    </source>
</evidence>
<dbReference type="GO" id="GO:0003676">
    <property type="term" value="F:nucleic acid binding"/>
    <property type="evidence" value="ECO:0007669"/>
    <property type="project" value="InterPro"/>
</dbReference>
<comment type="pathway">
    <text evidence="3">Lipid metabolism.</text>
</comment>
<comment type="caution">
    <text evidence="17">The sequence shown here is derived from an EMBL/GenBank/DDBJ whole genome shotgun (WGS) entry which is preliminary data.</text>
</comment>
<reference evidence="18 19" key="2">
    <citation type="submission" date="2024-05" db="EMBL/GenBank/DDBJ databases">
        <authorList>
            <person name="Chen Y."/>
            <person name="Shah S."/>
            <person name="Dougan E. K."/>
            <person name="Thang M."/>
            <person name="Chan C."/>
        </authorList>
    </citation>
    <scope>NUCLEOTIDE SEQUENCE [LARGE SCALE GENOMIC DNA]</scope>
</reference>
<keyword evidence="9" id="KW-0319">Glycerol metabolism</keyword>
<keyword evidence="6" id="KW-0444">Lipid biosynthesis</keyword>
<dbReference type="EMBL" id="CAMXCT020001435">
    <property type="protein sequence ID" value="CAL1143430.1"/>
    <property type="molecule type" value="Genomic_DNA"/>
</dbReference>
<evidence type="ECO:0000256" key="5">
    <source>
        <dbReference type="ARBA" id="ARBA00013244"/>
    </source>
</evidence>
<evidence type="ECO:0000256" key="8">
    <source>
        <dbReference type="ARBA" id="ARBA00022692"/>
    </source>
</evidence>
<keyword evidence="7" id="KW-0808">Transferase</keyword>
<dbReference type="InterPro" id="IPR001584">
    <property type="entry name" value="Integrase_cat-core"/>
</dbReference>
<keyword evidence="8" id="KW-0812">Transmembrane</keyword>
<feature type="region of interest" description="Disordered" evidence="15">
    <location>
        <begin position="840"/>
        <end position="860"/>
    </location>
</feature>
<comment type="pathway">
    <text evidence="2">Glycerolipid metabolism; triacylglycerol biosynthesis.</text>
</comment>
<dbReference type="EMBL" id="CAMXCT030001435">
    <property type="protein sequence ID" value="CAL4777367.1"/>
    <property type="molecule type" value="Genomic_DNA"/>
</dbReference>
<keyword evidence="10" id="KW-0256">Endoplasmic reticulum</keyword>
<evidence type="ECO:0000313" key="17">
    <source>
        <dbReference type="EMBL" id="CAI3990055.1"/>
    </source>
</evidence>
<dbReference type="GO" id="GO:0004144">
    <property type="term" value="F:diacylglycerol O-acyltransferase activity"/>
    <property type="evidence" value="ECO:0007669"/>
    <property type="project" value="UniProtKB-EC"/>
</dbReference>
<keyword evidence="19" id="KW-1185">Reference proteome</keyword>
<evidence type="ECO:0000256" key="9">
    <source>
        <dbReference type="ARBA" id="ARBA00022798"/>
    </source>
</evidence>
<evidence type="ECO:0000313" key="19">
    <source>
        <dbReference type="Proteomes" id="UP001152797"/>
    </source>
</evidence>
<dbReference type="GO" id="GO:0006071">
    <property type="term" value="P:glycerol metabolic process"/>
    <property type="evidence" value="ECO:0007669"/>
    <property type="project" value="UniProtKB-KW"/>
</dbReference>
<feature type="compositionally biased region" description="Low complexity" evidence="15">
    <location>
        <begin position="3448"/>
        <end position="3460"/>
    </location>
</feature>
<dbReference type="Proteomes" id="UP001152797">
    <property type="component" value="Unassembled WGS sequence"/>
</dbReference>
<feature type="region of interest" description="Disordered" evidence="15">
    <location>
        <begin position="2303"/>
        <end position="2337"/>
    </location>
</feature>
<keyword evidence="12" id="KW-0443">Lipid metabolism</keyword>
<sequence length="3531" mass="401934">MLAHIQLFELANARNYLRPRDERKRKEVQNRLLLLVAINVRDHVTRRIWLKDVELRSLAPLVAAGLAVARQKMLHTAVRRGATLWGPRWLAIGLGEMLRRVAYMMGVQFESDTIEKWQKDPEKRLDPNRQYLTCWHPHGAFTFGPVFFTSKMSAESTTDLAQGPRNWFVGVATLLFRFPLLGEYLALVNARPITQNMSDELLNKGRSVALQPGGLPEQIMTDHRKEHLVFPPNLGFCRLALKHGIDLLPIYAFGENQVFTTYQWGRETTRAIFQRFGVAVPLINPIPNKLTLHMKWGRPIPMPAAIADPEDALVHRIFAQYLLALADLFQEHAANCLPKEVAQQGLHVVWRGHSKEKLDELLVSEAPLPPHQRRESASGEAVRATMVKRHRGTADLLFKLLMLHLLPRLFYCPQILVAKSKKATRRLWNPDGLVESLPFWAVNISVERRSGLRFILDFVTASDPFEVAFSWTTPSSCPFAIIELPFLLDIHNVLNYLNELLLPLPYDQDVPPGWQPGDSKYPLKQFLERVKMWYRLYDGPDEAVGPLLAGRLRGRAQQLAMNLRLPDPHGHVDVGDAALVRLSVDEVADPVTGAIIQQAIPSGVQALLHALRSAFGEAEQLQATKALEVFFEFRRGRLPIPEWSVQWELNLEEAVLHAGLEVNPVAKTYLYFKSSGLPQKTVDDLLLQVHGDMRRFEEVRTLLLRMAHRSMDSNQSAMYEEVNNAYYLDDLDTNSWSTVTESSWHDDWNTYYNQDELYSWYEDPNEHYEYYEEEWPEQWNYDAGYDEEPAEQAEEEPSDAAHNNINDETYYKGKGKSRSTTMGLGCSLCGSKWHNTHSCPLSEPKGKGSNKGYNRSKGKGYNKGFGKSPYRKGFGKSKGYGKKGKYPMKKGFGKKGGFWSEELPQNFTDYYGGSYLMNFKDEIPQKSSSSTSTTTRLVAMDSPEKEELLTGKKVRFEEHPPGDQEDEKPAEKTSKRLNFPEVETSNADNYHMVRGDRICGLLVDPGAASGLIGTDTLRELLDAGMVPHDRASEVTWGPSTTKVTGISGQSDDTLARVSLPFVMPDGDEHGVPGNYSADLIGGHGSTCPALLPNTSLRQMRSAVLTQWYDNGDGILVCSTNNLRPDQPGANLVILRLLLTESGHYVLPVQKDLAIATITDDEKEQIRRLWTGQHQHQPYQATTLEQTDIQTEHMHTGNNHVKDAEKLQFKSDADLIQNDSKDLIQCDNNEKPAVDVSNDGLRTGHQQVAVDEPPIQVLMGNDFNMDYDDGVCEYAGDTFPGHLPEGKLRYLQKMYKAVPEEFYSKTKKTPVTPRNARSWMKKRKGSKFHFWEWCSGSGRLSLIALLSGLCVLFPIDYRYGSDLSHPEHQRIILEIEQDNCGGPDVLMATPSCRPWSISSTRRDLAQTQQEREAELPTINYIKGKFKKRCKDKKANILEQPWSSALWEHLQDLPGEVQRTDQCRFKAQDEMGNPILKPTGLYSDFHLRHCIARCAGHQGRRHGWLQGAVQGMNRTTLAAVYPEGLCRSLVKDIKWYINHLNYYENFYKCERCAMGRAATSSMEHSFLLGECRYGKWPEGQDPREKKRLEKEQQEKDDIFETFRRESLKNPKVMQGRLSAHPSFSFNSEQTAVLKMALIKLLSESVDEFEAYDKRKHDHNYVHWLQDPTALSWLKNILKEYMIVEGAMACLQPWSTPTPNPQMTVEEAPLRLLLRGTVESWKMDQIEDLRELSLSQWNSPVNLEEDWMVAIFGKDAEEQPTTSSTSSRSKQPRDDDVESQGYDPSIGDELEVLQPPAMEVEEADQPAQNPGSLKPIFDFRRVFTRLPKLAGKDDVTAKRLILGLHERLWHAPYQDIKNILVRCGMPYDVWKLASDAISTCRICRKFARAGRRPQHRGTDLALHFNEVVQVDLFNYGDQQFILIIDEATRYKIATQCEGRELRHILAAIMKSWIRYFGPVRTLVSDQETSLMTIHAGVELQRLGIGRRPGGTTSGVQGQKHTTTGLVEKHIDLIKLTMAKLQAEAGRWGLEIEGEELASEASMAANTTHCIGGYSPVTMLFGILPRGFLDPEEASPSDGVEPDESAFERALRLRQVALQAAQAAILESRIARANRSRPQQLELGSLVAGTSKVEIFRDDGGGYGWRGPVDLTSLASDTFDLYEMKKLVEQCTPYRPYTMGEILKKEKNETLMTKFPKEESSTVEQMMKDARTFLGYHYNHVTFHGIRYGRGMKLIMVPKFSKGTLVTWSEGLTGIAVVEHNSDAHIHVKELYNKDIDKLCHLYLYGYVEIHAEEAKWPIQISRRTRPTTMDQMEDDPMSTSSPMNESIKEEGNNKRKDPETRTVVLAPEKKRQRMELHNLFMKSIWWMMQRSRRIQLPLHEIWYEDELRWMRRSQLGQTQPTAPPRLLLHLHCRTEAHLNIYLTTGEIYRVDEDTDVLDEQQVLEHWPHFEESDRLEVKQFIDEKVFKKVKISELPEEVALVDAVWVRKYKRTADKSLKAKSRLCARGFLDPQKRELPTRSTTATRLSQRLVLSMAACHRFDIRVATPNRRVVIIPPPDVWRHLGSFDESFHITDDEQGMWGLECLKPAYGLVDAPLAWQLCLHDALETSGGSQSSLDENLWLWKSPTGLTALMTTHVDDLAVTGTDDFLENQYKFLCGRFGKISIQKLPFAHCGCRCSRTGDGYAMDQQEFIDNMKVLDLGHLGSDQSRSLEPSERRCCAAYLEATVQDLHMAISIVRKAKLAQYNGIGITYKCIPKDVAWRLVAVHDAASAQKGKAYSQEGVMILLMEDTLNFDPKIHTINGLNINEEKFGGRAHILFAHGGKCKRVSYSTSHSETLAAISGLESASLVSLRLAEILHPTTRPTLQQLAALQEKGVPYLPVDCMTDCKDFWSLTTGATALPQDRSQRVYILAHREARLCGRLRWVILVLTQSMLADVLTKVMLSRQLLHLLSSGEVQFRNEEGHLLEARRLPVQEEFTEDDLNEGDEKWIQNMLSMEDLKEIQNYTTSWRSSTSRSSTWSTRASFWLLALTCAASLTQGTSEGDQCPVESEQEFKVQKVVLFSISTVCMILLGMVYYLWKLVKKLNNMVEDESQQRVQPLITADLVNRMLTTEHNVIELQLQLNETVRDIKILYRTARRRAGPHPEEPSSSRPRTHDSRPPLPEPEEGLSVEGSEPEGEDWRERTFDETASRSRDDSPRLSPVNNEFDYELDAALDDVPHDADRHQRRELQLRNRLHIMTIKSNNMEHYLLAFTQRHRRAASLVEIIGLYDQQARSMEAPGTYPHAELIGHTSAPDGVLRYFIRETSDEFGDTERVFNTQLGLFRFRNRPVFGWVLSGEKRRWPVLSITRQECMKAVKKAVSDLQKKVPQKVTELSDLRVRLLQLEAEVISPLEEFSNWSPDKEVSATDRLPPSMVSSLTDRKLVTDDFLAEVSMLKRIESVRSHSNSRRASSSKFSSFSGSDSRDPMELDWAPGSGGSRDMSPWLAGTSSRSRHSGTITRFNDIRKMPEQTSESYSPSFWFCCSEKKTRTKL</sequence>
<keyword evidence="11" id="KW-1133">Transmembrane helix</keyword>
<dbReference type="Pfam" id="PF03982">
    <property type="entry name" value="DAGAT"/>
    <property type="match status" value="1"/>
</dbReference>
<evidence type="ECO:0000256" key="1">
    <source>
        <dbReference type="ARBA" id="ARBA00004477"/>
    </source>
</evidence>
<evidence type="ECO:0000313" key="18">
    <source>
        <dbReference type="EMBL" id="CAL4777367.1"/>
    </source>
</evidence>
<evidence type="ECO:0000256" key="11">
    <source>
        <dbReference type="ARBA" id="ARBA00022989"/>
    </source>
</evidence>
<reference evidence="17" key="1">
    <citation type="submission" date="2022-10" db="EMBL/GenBank/DDBJ databases">
        <authorList>
            <person name="Chen Y."/>
            <person name="Dougan E. K."/>
            <person name="Chan C."/>
            <person name="Rhodes N."/>
            <person name="Thang M."/>
        </authorList>
    </citation>
    <scope>NUCLEOTIDE SEQUENCE</scope>
</reference>
<dbReference type="EMBL" id="CAMXCT010001435">
    <property type="protein sequence ID" value="CAI3990055.1"/>
    <property type="molecule type" value="Genomic_DNA"/>
</dbReference>
<feature type="compositionally biased region" description="Polar residues" evidence="15">
    <location>
        <begin position="3486"/>
        <end position="3499"/>
    </location>
</feature>
<evidence type="ECO:0000256" key="13">
    <source>
        <dbReference type="ARBA" id="ARBA00023136"/>
    </source>
</evidence>
<feature type="compositionally biased region" description="Basic and acidic residues" evidence="15">
    <location>
        <begin position="2323"/>
        <end position="2337"/>
    </location>
</feature>
<gene>
    <name evidence="17" type="ORF">C1SCF055_LOCUS17076</name>
</gene>
<evidence type="ECO:0000256" key="6">
    <source>
        <dbReference type="ARBA" id="ARBA00022516"/>
    </source>
</evidence>
<dbReference type="InterPro" id="IPR013103">
    <property type="entry name" value="RVT_2"/>
</dbReference>
<dbReference type="GO" id="GO:0015074">
    <property type="term" value="P:DNA integration"/>
    <property type="evidence" value="ECO:0007669"/>
    <property type="project" value="InterPro"/>
</dbReference>
<feature type="compositionally biased region" description="Basic and acidic residues" evidence="15">
    <location>
        <begin position="3141"/>
        <end position="3157"/>
    </location>
</feature>
<evidence type="ECO:0000256" key="2">
    <source>
        <dbReference type="ARBA" id="ARBA00004771"/>
    </source>
</evidence>
<organism evidence="17">
    <name type="scientific">Cladocopium goreaui</name>
    <dbReference type="NCBI Taxonomy" id="2562237"/>
    <lineage>
        <taxon>Eukaryota</taxon>
        <taxon>Sar</taxon>
        <taxon>Alveolata</taxon>
        <taxon>Dinophyceae</taxon>
        <taxon>Suessiales</taxon>
        <taxon>Symbiodiniaceae</taxon>
        <taxon>Cladocopium</taxon>
    </lineage>
</organism>
<feature type="compositionally biased region" description="Acidic residues" evidence="15">
    <location>
        <begin position="787"/>
        <end position="798"/>
    </location>
</feature>
<evidence type="ECO:0000256" key="15">
    <source>
        <dbReference type="SAM" id="MobiDB-lite"/>
    </source>
</evidence>
<dbReference type="GO" id="GO:0019432">
    <property type="term" value="P:triglyceride biosynthetic process"/>
    <property type="evidence" value="ECO:0007669"/>
    <property type="project" value="TreeGrafter"/>
</dbReference>
<feature type="region of interest" description="Disordered" evidence="15">
    <location>
        <begin position="787"/>
        <end position="813"/>
    </location>
</feature>
<dbReference type="EC" id="2.3.1.20" evidence="5"/>
<feature type="region of interest" description="Disordered" evidence="15">
    <location>
        <begin position="924"/>
        <end position="980"/>
    </location>
</feature>
<evidence type="ECO:0000256" key="4">
    <source>
        <dbReference type="ARBA" id="ARBA00005420"/>
    </source>
</evidence>
<feature type="compositionally biased region" description="Acidic residues" evidence="15">
    <location>
        <begin position="3162"/>
        <end position="3176"/>
    </location>
</feature>
<dbReference type="PANTHER" id="PTHR12317">
    <property type="entry name" value="DIACYLGLYCEROL O-ACYLTRANSFERASE"/>
    <property type="match status" value="1"/>
</dbReference>
<keyword evidence="13" id="KW-0472">Membrane</keyword>
<dbReference type="OrthoDB" id="264532at2759"/>
<dbReference type="InterPro" id="IPR007130">
    <property type="entry name" value="DAGAT"/>
</dbReference>
<name>A0A9P1CEI6_9DINO</name>
<comment type="similarity">
    <text evidence="4">Belongs to the diacylglycerol acyltransferase family.</text>
</comment>
<feature type="region of interest" description="Disordered" evidence="15">
    <location>
        <begin position="1753"/>
        <end position="1785"/>
    </location>
</feature>
<feature type="compositionally biased region" description="Basic and acidic residues" evidence="15">
    <location>
        <begin position="3177"/>
        <end position="3196"/>
    </location>
</feature>